<dbReference type="Proteomes" id="UP000559256">
    <property type="component" value="Unassembled WGS sequence"/>
</dbReference>
<dbReference type="EMBL" id="JAACJM010000001">
    <property type="protein sequence ID" value="KAF5375201.1"/>
    <property type="molecule type" value="Genomic_DNA"/>
</dbReference>
<evidence type="ECO:0000313" key="2">
    <source>
        <dbReference type="Proteomes" id="UP000559256"/>
    </source>
</evidence>
<comment type="caution">
    <text evidence="1">The sequence shown here is derived from an EMBL/GenBank/DDBJ whole genome shotgun (WGS) entry which is preliminary data.</text>
</comment>
<gene>
    <name evidence="1" type="ORF">D9758_000558</name>
</gene>
<reference evidence="1 2" key="1">
    <citation type="journal article" date="2020" name="ISME J.">
        <title>Uncovering the hidden diversity of litter-decomposition mechanisms in mushroom-forming fungi.</title>
        <authorList>
            <person name="Floudas D."/>
            <person name="Bentzer J."/>
            <person name="Ahren D."/>
            <person name="Johansson T."/>
            <person name="Persson P."/>
            <person name="Tunlid A."/>
        </authorList>
    </citation>
    <scope>NUCLEOTIDE SEQUENCE [LARGE SCALE GENOMIC DNA]</scope>
    <source>
        <strain evidence="1 2">CBS 291.85</strain>
    </source>
</reference>
<evidence type="ECO:0000313" key="1">
    <source>
        <dbReference type="EMBL" id="KAF5375201.1"/>
    </source>
</evidence>
<organism evidence="1 2">
    <name type="scientific">Tetrapyrgos nigripes</name>
    <dbReference type="NCBI Taxonomy" id="182062"/>
    <lineage>
        <taxon>Eukaryota</taxon>
        <taxon>Fungi</taxon>
        <taxon>Dikarya</taxon>
        <taxon>Basidiomycota</taxon>
        <taxon>Agaricomycotina</taxon>
        <taxon>Agaricomycetes</taxon>
        <taxon>Agaricomycetidae</taxon>
        <taxon>Agaricales</taxon>
        <taxon>Marasmiineae</taxon>
        <taxon>Marasmiaceae</taxon>
        <taxon>Tetrapyrgos</taxon>
    </lineage>
</organism>
<keyword evidence="2" id="KW-1185">Reference proteome</keyword>
<dbReference type="OrthoDB" id="2595178at2759"/>
<dbReference type="Gene3D" id="3.80.10.10">
    <property type="entry name" value="Ribonuclease Inhibitor"/>
    <property type="match status" value="1"/>
</dbReference>
<dbReference type="InterPro" id="IPR032675">
    <property type="entry name" value="LRR_dom_sf"/>
</dbReference>
<proteinExistence type="predicted"/>
<protein>
    <submittedName>
        <fullName evidence="1">Uncharacterized protein</fullName>
    </submittedName>
</protein>
<sequence>MSCTILQPRPYAQLSGKLLLLPLLHSGRTFDFPSELWERVFELGAEGKGGRQFLQSLLVVSKRFKDIALPLFHSSACITTLSSLQSFWKHLHAADRKHDSIRRIPYSAPGRWVKELDLRNIPFTSRGAALEFDEILTNLFPVLPFLSSLRMNPSFVLSRRAIAALVDNAVMMGGSTLRKLEGISYVPQNQAAQCLLGNVPQCQAEEPLVQLLRYCPLLEQLEVIGRGHDPTELDFLNSTEVDSPHSLNYSSVGITSLNLPALQTLTVLSNMHSSILLLTLLLTPLPSLKKLTITPYDDVPFPHSLNTQFILTHGSGLATLALLAPNFNEWPRRIHKSPSMKTLLAACPRLKHLGLENPLPDIDMPSSPASFSSQVHQLEILSLPRPNAAAYTMLVAILPCLPSLRTVRARDVRWLRKGMGLRALETGVQGEMREWRRRLARRGVRVVDGEWKDAEE</sequence>
<name>A0A8H5LZK7_9AGAR</name>
<accession>A0A8H5LZK7</accession>
<dbReference type="AlphaFoldDB" id="A0A8H5LZK7"/>